<dbReference type="Pfam" id="PF13407">
    <property type="entry name" value="Peripla_BP_4"/>
    <property type="match status" value="1"/>
</dbReference>
<evidence type="ECO:0000256" key="2">
    <source>
        <dbReference type="ARBA" id="ARBA00007639"/>
    </source>
</evidence>
<proteinExistence type="inferred from homology"/>
<protein>
    <submittedName>
        <fullName evidence="6">Sugar ABC transporter substrate-binding protein</fullName>
    </submittedName>
</protein>
<evidence type="ECO:0000256" key="4">
    <source>
        <dbReference type="SAM" id="SignalP"/>
    </source>
</evidence>
<dbReference type="Proteomes" id="UP000637628">
    <property type="component" value="Unassembled WGS sequence"/>
</dbReference>
<reference evidence="6 7" key="1">
    <citation type="submission" date="2021-01" db="EMBL/GenBank/DDBJ databases">
        <title>Whole genome shotgun sequence of Actinoplanes durhamensis NBRC 14914.</title>
        <authorList>
            <person name="Komaki H."/>
            <person name="Tamura T."/>
        </authorList>
    </citation>
    <scope>NUCLEOTIDE SEQUENCE [LARGE SCALE GENOMIC DNA]</scope>
    <source>
        <strain evidence="6 7">NBRC 14914</strain>
    </source>
</reference>
<keyword evidence="3 4" id="KW-0732">Signal</keyword>
<dbReference type="PROSITE" id="PS51257">
    <property type="entry name" value="PROKAR_LIPOPROTEIN"/>
    <property type="match status" value="1"/>
</dbReference>
<evidence type="ECO:0000259" key="5">
    <source>
        <dbReference type="Pfam" id="PF13407"/>
    </source>
</evidence>
<gene>
    <name evidence="6" type="ORF">Adu01nite_24460</name>
</gene>
<feature type="signal peptide" evidence="4">
    <location>
        <begin position="1"/>
        <end position="20"/>
    </location>
</feature>
<dbReference type="PANTHER" id="PTHR46847">
    <property type="entry name" value="D-ALLOSE-BINDING PERIPLASMIC PROTEIN-RELATED"/>
    <property type="match status" value="1"/>
</dbReference>
<evidence type="ECO:0000313" key="6">
    <source>
        <dbReference type="EMBL" id="GIE01096.1"/>
    </source>
</evidence>
<dbReference type="EMBL" id="BOML01000021">
    <property type="protein sequence ID" value="GIE01096.1"/>
    <property type="molecule type" value="Genomic_DNA"/>
</dbReference>
<feature type="domain" description="Periplasmic binding protein" evidence="5">
    <location>
        <begin position="34"/>
        <end position="290"/>
    </location>
</feature>
<dbReference type="Gene3D" id="3.40.50.2300">
    <property type="match status" value="2"/>
</dbReference>
<evidence type="ECO:0000256" key="3">
    <source>
        <dbReference type="ARBA" id="ARBA00022729"/>
    </source>
</evidence>
<dbReference type="InterPro" id="IPR025997">
    <property type="entry name" value="SBP_2_dom"/>
</dbReference>
<evidence type="ECO:0000256" key="1">
    <source>
        <dbReference type="ARBA" id="ARBA00004196"/>
    </source>
</evidence>
<evidence type="ECO:0000313" key="7">
    <source>
        <dbReference type="Proteomes" id="UP000637628"/>
    </source>
</evidence>
<comment type="similarity">
    <text evidence="2">Belongs to the bacterial solute-binding protein 2 family.</text>
</comment>
<comment type="caution">
    <text evidence="6">The sequence shown here is derived from an EMBL/GenBank/DDBJ whole genome shotgun (WGS) entry which is preliminary data.</text>
</comment>
<keyword evidence="7" id="KW-1185">Reference proteome</keyword>
<dbReference type="PANTHER" id="PTHR46847:SF1">
    <property type="entry name" value="D-ALLOSE-BINDING PERIPLASMIC PROTEIN-RELATED"/>
    <property type="match status" value="1"/>
</dbReference>
<dbReference type="SUPFAM" id="SSF53822">
    <property type="entry name" value="Periplasmic binding protein-like I"/>
    <property type="match status" value="1"/>
</dbReference>
<comment type="subcellular location">
    <subcellularLocation>
        <location evidence="1">Cell envelope</location>
    </subcellularLocation>
</comment>
<feature type="chain" id="PRO_5045119051" evidence="4">
    <location>
        <begin position="21"/>
        <end position="349"/>
    </location>
</feature>
<name>A0ABQ3YU28_9ACTN</name>
<dbReference type="InterPro" id="IPR028082">
    <property type="entry name" value="Peripla_BP_I"/>
</dbReference>
<organism evidence="6 7">
    <name type="scientific">Paractinoplanes durhamensis</name>
    <dbReference type="NCBI Taxonomy" id="113563"/>
    <lineage>
        <taxon>Bacteria</taxon>
        <taxon>Bacillati</taxon>
        <taxon>Actinomycetota</taxon>
        <taxon>Actinomycetes</taxon>
        <taxon>Micromonosporales</taxon>
        <taxon>Micromonosporaceae</taxon>
        <taxon>Paractinoplanes</taxon>
    </lineage>
</organism>
<sequence>MKIKAIVSLTAVLLMSACGSSTDSGSKSDGTLTIGVSYPTANSPFWKAYTDFVQDGANQLGIKVNLVAADGNEQKQLSDVQNLISQGVDGIIVTPQSTSIAPSILRATTQAKIPTVVTDRYPGYEPGTNTAADYVAFIGPNDEQAGQGIEQALAAAGGTKILALGGVPGNSVAEGRKAGLEKGIAADGATVVQYQSAGGESEENGLSTAENLLQAHPKGQANAFWCYNDNLCMGAIKAVKNAGRSGEFVFGGMDLTPAAITAIEDGSYTISFGGHWLQGGFGLGILYDKIKGTDPAEKLVKLNLLKVDKTNVAEFKAKFIDNPPKYDFKQISRAENGGQTPKYEITLGN</sequence>
<accession>A0ABQ3YU28</accession>
<dbReference type="RefSeq" id="WP_203726715.1">
    <property type="nucleotide sequence ID" value="NZ_BAAATX010000025.1"/>
</dbReference>